<comment type="caution">
    <text evidence="2">The sequence shown here is derived from an EMBL/GenBank/DDBJ whole genome shotgun (WGS) entry which is preliminary data.</text>
</comment>
<keyword evidence="3" id="KW-1185">Reference proteome</keyword>
<proteinExistence type="predicted"/>
<evidence type="ECO:0000313" key="3">
    <source>
        <dbReference type="Proteomes" id="UP000186922"/>
    </source>
</evidence>
<protein>
    <submittedName>
        <fullName evidence="2">Uncharacterized protein</fullName>
    </submittedName>
</protein>
<keyword evidence="1" id="KW-0472">Membrane</keyword>
<keyword evidence="1" id="KW-1133">Transmembrane helix</keyword>
<reference evidence="2 3" key="1">
    <citation type="journal article" date="2016" name="Nat. Commun.">
        <title>Extremotolerant tardigrade genome and improved radiotolerance of human cultured cells by tardigrade-unique protein.</title>
        <authorList>
            <person name="Hashimoto T."/>
            <person name="Horikawa D.D."/>
            <person name="Saito Y."/>
            <person name="Kuwahara H."/>
            <person name="Kozuka-Hata H."/>
            <person name="Shin-I T."/>
            <person name="Minakuchi Y."/>
            <person name="Ohishi K."/>
            <person name="Motoyama A."/>
            <person name="Aizu T."/>
            <person name="Enomoto A."/>
            <person name="Kondo K."/>
            <person name="Tanaka S."/>
            <person name="Hara Y."/>
            <person name="Koshikawa S."/>
            <person name="Sagara H."/>
            <person name="Miura T."/>
            <person name="Yokobori S."/>
            <person name="Miyagawa K."/>
            <person name="Suzuki Y."/>
            <person name="Kubo T."/>
            <person name="Oyama M."/>
            <person name="Kohara Y."/>
            <person name="Fujiyama A."/>
            <person name="Arakawa K."/>
            <person name="Katayama T."/>
            <person name="Toyoda A."/>
            <person name="Kunieda T."/>
        </authorList>
    </citation>
    <scope>NUCLEOTIDE SEQUENCE [LARGE SCALE GENOMIC DNA]</scope>
    <source>
        <strain evidence="2 3">YOKOZUNA-1</strain>
    </source>
</reference>
<dbReference type="EMBL" id="BDGG01000001">
    <property type="protein sequence ID" value="GAU90738.1"/>
    <property type="molecule type" value="Genomic_DNA"/>
</dbReference>
<accession>A0A1D1UX52</accession>
<dbReference type="AlphaFoldDB" id="A0A1D1UX52"/>
<keyword evidence="1" id="KW-0812">Transmembrane</keyword>
<dbReference type="Proteomes" id="UP000186922">
    <property type="component" value="Unassembled WGS sequence"/>
</dbReference>
<evidence type="ECO:0000313" key="2">
    <source>
        <dbReference type="EMBL" id="GAU90738.1"/>
    </source>
</evidence>
<feature type="transmembrane region" description="Helical" evidence="1">
    <location>
        <begin position="21"/>
        <end position="42"/>
    </location>
</feature>
<sequence length="253" mass="28899">MNDRTILLNRSCLTEPKHRGKYALIAYNLFLHFAVTLSTWAVQSSRLEYVTPRHSPSFSVGTGSLANLYDPPGISDFFFLFEIRTCCDFLELMSSPAFRHHTARWSRSSCRERQTQLCQLRQNFSSTSNVDVEDCFCGSLFPYTSRSSGSMRASAMVSPALWYRAEVRCNRLPTFPMSPSIRSMSSSSSTPSTTFDAFSRSFLAKRSDILLSSLYRLRFLREHCFPHELDTAIDILLTRNESGDKTRQSSIRE</sequence>
<gene>
    <name evidence="2" type="primary">RvY_03115-1</name>
    <name evidence="2" type="synonym">RvY_03115.1</name>
    <name evidence="2" type="ORF">RvY_03115</name>
</gene>
<evidence type="ECO:0000256" key="1">
    <source>
        <dbReference type="SAM" id="Phobius"/>
    </source>
</evidence>
<name>A0A1D1UX52_RAMVA</name>
<organism evidence="2 3">
    <name type="scientific">Ramazzottius varieornatus</name>
    <name type="common">Water bear</name>
    <name type="synonym">Tardigrade</name>
    <dbReference type="NCBI Taxonomy" id="947166"/>
    <lineage>
        <taxon>Eukaryota</taxon>
        <taxon>Metazoa</taxon>
        <taxon>Ecdysozoa</taxon>
        <taxon>Tardigrada</taxon>
        <taxon>Eutardigrada</taxon>
        <taxon>Parachela</taxon>
        <taxon>Hypsibioidea</taxon>
        <taxon>Ramazzottiidae</taxon>
        <taxon>Ramazzottius</taxon>
    </lineage>
</organism>